<dbReference type="Gene3D" id="1.10.3730.20">
    <property type="match status" value="1"/>
</dbReference>
<gene>
    <name evidence="3" type="ORF">EVOR1521_LOCUS25972</name>
</gene>
<dbReference type="GO" id="GO:0016020">
    <property type="term" value="C:membrane"/>
    <property type="evidence" value="ECO:0007669"/>
    <property type="project" value="InterPro"/>
</dbReference>
<keyword evidence="1" id="KW-0472">Membrane</keyword>
<dbReference type="Proteomes" id="UP001178507">
    <property type="component" value="Unassembled WGS sequence"/>
</dbReference>
<protein>
    <recommendedName>
        <fullName evidence="2">EamA domain-containing protein</fullName>
    </recommendedName>
</protein>
<evidence type="ECO:0000313" key="3">
    <source>
        <dbReference type="EMBL" id="CAJ1403255.1"/>
    </source>
</evidence>
<name>A0AA36JBP9_9DINO</name>
<evidence type="ECO:0000256" key="1">
    <source>
        <dbReference type="SAM" id="Phobius"/>
    </source>
</evidence>
<accession>A0AA36JBP9</accession>
<dbReference type="InterPro" id="IPR037185">
    <property type="entry name" value="EmrE-like"/>
</dbReference>
<proteinExistence type="predicted"/>
<comment type="caution">
    <text evidence="3">The sequence shown here is derived from an EMBL/GenBank/DDBJ whole genome shotgun (WGS) entry which is preliminary data.</text>
</comment>
<evidence type="ECO:0000313" key="4">
    <source>
        <dbReference type="Proteomes" id="UP001178507"/>
    </source>
</evidence>
<feature type="transmembrane region" description="Helical" evidence="1">
    <location>
        <begin position="6"/>
        <end position="25"/>
    </location>
</feature>
<reference evidence="3" key="1">
    <citation type="submission" date="2023-08" db="EMBL/GenBank/DDBJ databases">
        <authorList>
            <person name="Chen Y."/>
            <person name="Shah S."/>
            <person name="Dougan E. K."/>
            <person name="Thang M."/>
            <person name="Chan C."/>
        </authorList>
    </citation>
    <scope>NUCLEOTIDE SEQUENCE</scope>
</reference>
<keyword evidence="4" id="KW-1185">Reference proteome</keyword>
<dbReference type="AlphaFoldDB" id="A0AA36JBP9"/>
<dbReference type="EMBL" id="CAUJNA010003487">
    <property type="protein sequence ID" value="CAJ1403255.1"/>
    <property type="molecule type" value="Genomic_DNA"/>
</dbReference>
<keyword evidence="1" id="KW-1133">Transmembrane helix</keyword>
<dbReference type="Pfam" id="PF00892">
    <property type="entry name" value="EamA"/>
    <property type="match status" value="1"/>
</dbReference>
<evidence type="ECO:0000259" key="2">
    <source>
        <dbReference type="Pfam" id="PF00892"/>
    </source>
</evidence>
<organism evidence="3 4">
    <name type="scientific">Effrenium voratum</name>
    <dbReference type="NCBI Taxonomy" id="2562239"/>
    <lineage>
        <taxon>Eukaryota</taxon>
        <taxon>Sar</taxon>
        <taxon>Alveolata</taxon>
        <taxon>Dinophyceae</taxon>
        <taxon>Suessiales</taxon>
        <taxon>Symbiodiniaceae</taxon>
        <taxon>Effrenium</taxon>
    </lineage>
</organism>
<sequence>MAALSQSWLGNSLVCVVLYGLWGFLGKLALVKGLSSSQQATLEKLGFFLCMPLVMRGSRSAAEVEGPAPSFSTFSVTALRSGGLWAMLSGACAALASKYYSQAMAQGQAGPVSALTASYPPITMLLAAAFTKERITGQKLLGSLFTLLGTFFFAR</sequence>
<dbReference type="InterPro" id="IPR000620">
    <property type="entry name" value="EamA_dom"/>
</dbReference>
<dbReference type="SUPFAM" id="SSF103481">
    <property type="entry name" value="Multidrug resistance efflux transporter EmrE"/>
    <property type="match status" value="1"/>
</dbReference>
<keyword evidence="1" id="KW-0812">Transmembrane</keyword>
<feature type="domain" description="EamA" evidence="2">
    <location>
        <begin position="13"/>
        <end position="153"/>
    </location>
</feature>